<dbReference type="HAMAP" id="MF_00099">
    <property type="entry name" value="CheB_chemtxs"/>
    <property type="match status" value="1"/>
</dbReference>
<comment type="domain">
    <text evidence="5">Contains a C-terminal catalytic domain, and an N-terminal region which modulates catalytic activity.</text>
</comment>
<evidence type="ECO:0000313" key="10">
    <source>
        <dbReference type="EMBL" id="QPH52389.1"/>
    </source>
</evidence>
<dbReference type="Pfam" id="PF01339">
    <property type="entry name" value="CheB_methylest"/>
    <property type="match status" value="1"/>
</dbReference>
<dbReference type="RefSeq" id="WP_196101603.1">
    <property type="nucleotide sequence ID" value="NZ_CP064942.1"/>
</dbReference>
<dbReference type="SUPFAM" id="SSF52172">
    <property type="entry name" value="CheY-like"/>
    <property type="match status" value="1"/>
</dbReference>
<dbReference type="GO" id="GO:0008168">
    <property type="term" value="F:methyltransferase activity"/>
    <property type="evidence" value="ECO:0007669"/>
    <property type="project" value="UniProtKB-KW"/>
</dbReference>
<dbReference type="InterPro" id="IPR001789">
    <property type="entry name" value="Sig_transdc_resp-reg_receiver"/>
</dbReference>
<feature type="active site" evidence="5 6">
    <location>
        <position position="285"/>
    </location>
</feature>
<dbReference type="SUPFAM" id="SSF52738">
    <property type="entry name" value="Methylesterase CheB, C-terminal domain"/>
    <property type="match status" value="1"/>
</dbReference>
<evidence type="ECO:0000256" key="2">
    <source>
        <dbReference type="ARBA" id="ARBA00022500"/>
    </source>
</evidence>
<dbReference type="GO" id="GO:0008984">
    <property type="term" value="F:protein-glutamate methylesterase activity"/>
    <property type="evidence" value="ECO:0007669"/>
    <property type="project" value="UniProtKB-UniRule"/>
</dbReference>
<keyword evidence="10" id="KW-0489">Methyltransferase</keyword>
<dbReference type="KEGG" id="poz:I0K15_11180"/>
<dbReference type="GO" id="GO:0006935">
    <property type="term" value="P:chemotaxis"/>
    <property type="evidence" value="ECO:0007669"/>
    <property type="project" value="UniProtKB-UniRule"/>
</dbReference>
<evidence type="ECO:0000256" key="3">
    <source>
        <dbReference type="ARBA" id="ARBA00022801"/>
    </source>
</evidence>
<reference evidence="10 11" key="1">
    <citation type="submission" date="2020-11" db="EMBL/GenBank/DDBJ databases">
        <title>Description of Pontivivens ytuae sp. nov. isolated from deep sea sediment of Mariana Trench.</title>
        <authorList>
            <person name="Wang Z."/>
            <person name="Sun Q.-L."/>
            <person name="Xu X.-D."/>
            <person name="Tang Y.-Z."/>
            <person name="Zhang J."/>
        </authorList>
    </citation>
    <scope>NUCLEOTIDE SEQUENCE [LARGE SCALE GENOMIC DNA]</scope>
    <source>
        <strain evidence="10 11">MT2928</strain>
    </source>
</reference>
<dbReference type="PROSITE" id="PS50122">
    <property type="entry name" value="CHEB"/>
    <property type="match status" value="1"/>
</dbReference>
<dbReference type="InterPro" id="IPR000673">
    <property type="entry name" value="Sig_transdc_resp-reg_Me-estase"/>
</dbReference>
<dbReference type="GO" id="GO:0050568">
    <property type="term" value="F:protein-glutamine glutaminase activity"/>
    <property type="evidence" value="ECO:0007669"/>
    <property type="project" value="UniProtKB-UniRule"/>
</dbReference>
<dbReference type="CDD" id="cd17541">
    <property type="entry name" value="REC_CheB-like"/>
    <property type="match status" value="1"/>
</dbReference>
<comment type="catalytic activity">
    <reaction evidence="4 5">
        <text>[protein]-L-glutamate 5-O-methyl ester + H2O = L-glutamyl-[protein] + methanol + H(+)</text>
        <dbReference type="Rhea" id="RHEA:23236"/>
        <dbReference type="Rhea" id="RHEA-COMP:10208"/>
        <dbReference type="Rhea" id="RHEA-COMP:10311"/>
        <dbReference type="ChEBI" id="CHEBI:15377"/>
        <dbReference type="ChEBI" id="CHEBI:15378"/>
        <dbReference type="ChEBI" id="CHEBI:17790"/>
        <dbReference type="ChEBI" id="CHEBI:29973"/>
        <dbReference type="ChEBI" id="CHEBI:82795"/>
        <dbReference type="EC" id="3.1.1.61"/>
    </reaction>
</comment>
<evidence type="ECO:0000313" key="11">
    <source>
        <dbReference type="Proteomes" id="UP000594800"/>
    </source>
</evidence>
<dbReference type="EC" id="3.1.1.61" evidence="5"/>
<dbReference type="CDD" id="cd16432">
    <property type="entry name" value="CheB_Rec"/>
    <property type="match status" value="1"/>
</dbReference>
<keyword evidence="3 5" id="KW-0378">Hydrolase</keyword>
<dbReference type="GO" id="GO:0032259">
    <property type="term" value="P:methylation"/>
    <property type="evidence" value="ECO:0007669"/>
    <property type="project" value="UniProtKB-KW"/>
</dbReference>
<comment type="catalytic activity">
    <reaction evidence="5">
        <text>L-glutaminyl-[protein] + H2O = L-glutamyl-[protein] + NH4(+)</text>
        <dbReference type="Rhea" id="RHEA:16441"/>
        <dbReference type="Rhea" id="RHEA-COMP:10207"/>
        <dbReference type="Rhea" id="RHEA-COMP:10208"/>
        <dbReference type="ChEBI" id="CHEBI:15377"/>
        <dbReference type="ChEBI" id="CHEBI:28938"/>
        <dbReference type="ChEBI" id="CHEBI:29973"/>
        <dbReference type="ChEBI" id="CHEBI:30011"/>
        <dbReference type="EC" id="3.5.1.44"/>
    </reaction>
</comment>
<dbReference type="PIRSF" id="PIRSF000876">
    <property type="entry name" value="RR_chemtxs_CheB"/>
    <property type="match status" value="1"/>
</dbReference>
<evidence type="ECO:0000259" key="9">
    <source>
        <dbReference type="PROSITE" id="PS50122"/>
    </source>
</evidence>
<proteinExistence type="inferred from homology"/>
<dbReference type="Gene3D" id="3.40.50.180">
    <property type="entry name" value="Methylesterase CheB, C-terminal domain"/>
    <property type="match status" value="1"/>
</dbReference>
<evidence type="ECO:0000256" key="4">
    <source>
        <dbReference type="ARBA" id="ARBA00048267"/>
    </source>
</evidence>
<keyword evidence="5 7" id="KW-0597">Phosphoprotein</keyword>
<dbReference type="InterPro" id="IPR008248">
    <property type="entry name" value="CheB-like"/>
</dbReference>
<feature type="modified residue" description="4-aspartylphosphate" evidence="5 7">
    <location>
        <position position="58"/>
    </location>
</feature>
<protein>
    <recommendedName>
        <fullName evidence="5">Protein-glutamate methylesterase/protein-glutamine glutaminase</fullName>
        <ecNumber evidence="5">3.1.1.61</ecNumber>
        <ecNumber evidence="5">3.5.1.44</ecNumber>
    </recommendedName>
</protein>
<dbReference type="EMBL" id="CP064942">
    <property type="protein sequence ID" value="QPH52389.1"/>
    <property type="molecule type" value="Genomic_DNA"/>
</dbReference>
<dbReference type="PANTHER" id="PTHR42872:SF6">
    <property type="entry name" value="PROTEIN-GLUTAMATE METHYLESTERASE_PROTEIN-GLUTAMINE GLUTAMINASE"/>
    <property type="match status" value="1"/>
</dbReference>
<gene>
    <name evidence="5 10" type="primary">cheB</name>
    <name evidence="10" type="ORF">I0K15_11180</name>
</gene>
<dbReference type="Proteomes" id="UP000594800">
    <property type="component" value="Chromosome"/>
</dbReference>
<dbReference type="AlphaFoldDB" id="A0A7S9LNP8"/>
<sequence>MNIKPIRIAVVDDSRFMRTLITETLSTLPEVEIVATAGTAAEAREVIRTHAPDVITLDVELPDMNGIALLERIMALRPTATVMVSAFTAAGTDATLAALELGAVDVVAKPDGSFGLMGFRAKLREKVLAAAAAHVGYQPVPRAHATHYGSTTGTRPELIGIASSTGGVAALSRILEGLAEDTPPIVISQHMPANFVLRFAERMQTRCRPDVAVATDGEQLDVGMIRLAPGDLHVVPKMRPHGLVSTLSNAPPPCGHRPSGDVMFDAMAELDMVRCGVILTGMGRDGANGLLALRRSGGLCIAQDEASAVVFGMPRVACEINAVDEVLSLDAIAARLSTFSQPSGRKVRISN</sequence>
<evidence type="ECO:0000256" key="6">
    <source>
        <dbReference type="PROSITE-ProRule" id="PRU00050"/>
    </source>
</evidence>
<dbReference type="EC" id="3.5.1.44" evidence="5"/>
<keyword evidence="1 5" id="KW-0963">Cytoplasm</keyword>
<keyword evidence="2 5" id="KW-0145">Chemotaxis</keyword>
<evidence type="ECO:0000259" key="8">
    <source>
        <dbReference type="PROSITE" id="PS50110"/>
    </source>
</evidence>
<dbReference type="InterPro" id="IPR035909">
    <property type="entry name" value="CheB_C"/>
</dbReference>
<comment type="subcellular location">
    <subcellularLocation>
        <location evidence="5">Cytoplasm</location>
    </subcellularLocation>
</comment>
<dbReference type="PANTHER" id="PTHR42872">
    <property type="entry name" value="PROTEIN-GLUTAMATE METHYLESTERASE/PROTEIN-GLUTAMINE GLUTAMINASE"/>
    <property type="match status" value="1"/>
</dbReference>
<comment type="similarity">
    <text evidence="5">Belongs to the CheB family.</text>
</comment>
<organism evidence="10 11">
    <name type="scientific">Pontivivens ytuae</name>
    <dbReference type="NCBI Taxonomy" id="2789856"/>
    <lineage>
        <taxon>Bacteria</taxon>
        <taxon>Pseudomonadati</taxon>
        <taxon>Pseudomonadota</taxon>
        <taxon>Alphaproteobacteria</taxon>
        <taxon>Rhodobacterales</taxon>
        <taxon>Paracoccaceae</taxon>
        <taxon>Pontivivens</taxon>
    </lineage>
</organism>
<accession>A0A7S9LNP8</accession>
<dbReference type="GO" id="GO:0005737">
    <property type="term" value="C:cytoplasm"/>
    <property type="evidence" value="ECO:0007669"/>
    <property type="project" value="UniProtKB-SubCell"/>
</dbReference>
<feature type="domain" description="Response regulatory" evidence="8">
    <location>
        <begin position="7"/>
        <end position="124"/>
    </location>
</feature>
<dbReference type="GO" id="GO:0000156">
    <property type="term" value="F:phosphorelay response regulator activity"/>
    <property type="evidence" value="ECO:0007669"/>
    <property type="project" value="InterPro"/>
</dbReference>
<evidence type="ECO:0000256" key="5">
    <source>
        <dbReference type="HAMAP-Rule" id="MF_00099"/>
    </source>
</evidence>
<dbReference type="SMART" id="SM00448">
    <property type="entry name" value="REC"/>
    <property type="match status" value="1"/>
</dbReference>
<dbReference type="Pfam" id="PF00072">
    <property type="entry name" value="Response_reg"/>
    <property type="match status" value="1"/>
</dbReference>
<keyword evidence="11" id="KW-1185">Reference proteome</keyword>
<dbReference type="Gene3D" id="3.40.50.2300">
    <property type="match status" value="1"/>
</dbReference>
<name>A0A7S9LNP8_9RHOB</name>
<keyword evidence="10" id="KW-0808">Transferase</keyword>
<dbReference type="InterPro" id="IPR011006">
    <property type="entry name" value="CheY-like_superfamily"/>
</dbReference>
<feature type="active site" evidence="5 6">
    <location>
        <position position="190"/>
    </location>
</feature>
<dbReference type="PROSITE" id="PS50110">
    <property type="entry name" value="RESPONSE_REGULATORY"/>
    <property type="match status" value="1"/>
</dbReference>
<comment type="function">
    <text evidence="5">Involved in chemotaxis. Part of a chemotaxis signal transduction system that modulates chemotaxis in response to various stimuli. Catalyzes the demethylation of specific methylglutamate residues introduced into the chemoreceptors (methyl-accepting chemotaxis proteins or MCP) by CheR. Also mediates the irreversible deamidation of specific glutamine residues to glutamic acid.</text>
</comment>
<evidence type="ECO:0000256" key="7">
    <source>
        <dbReference type="PROSITE-ProRule" id="PRU00169"/>
    </source>
</evidence>
<dbReference type="NCBIfam" id="NF001965">
    <property type="entry name" value="PRK00742.1"/>
    <property type="match status" value="1"/>
</dbReference>
<feature type="active site" evidence="5 6">
    <location>
        <position position="164"/>
    </location>
</feature>
<evidence type="ECO:0000256" key="1">
    <source>
        <dbReference type="ARBA" id="ARBA00022490"/>
    </source>
</evidence>
<feature type="domain" description="CheB-type methylesterase" evidence="9">
    <location>
        <begin position="152"/>
        <end position="343"/>
    </location>
</feature>
<comment type="PTM">
    <text evidence="5">Phosphorylated by CheA. Phosphorylation of the N-terminal regulatory domain activates the methylesterase activity.</text>
</comment>